<dbReference type="PANTHER" id="PTHR23268:SF102">
    <property type="entry name" value="IMMUNOGLOBULIN V-SET DOMAIN-CONTAINING PROTEIN"/>
    <property type="match status" value="1"/>
</dbReference>
<dbReference type="PROSITE" id="PS50835">
    <property type="entry name" value="IG_LIKE"/>
    <property type="match status" value="1"/>
</dbReference>
<evidence type="ECO:0000256" key="1">
    <source>
        <dbReference type="ARBA" id="ARBA00022729"/>
    </source>
</evidence>
<dbReference type="GO" id="GO:0002376">
    <property type="term" value="P:immune system process"/>
    <property type="evidence" value="ECO:0007669"/>
    <property type="project" value="UniProtKB-KW"/>
</dbReference>
<reference evidence="5 6" key="2">
    <citation type="journal article" date="2024" name="G3 (Bethesda)">
        <title>The genome of the cryopelagic Antarctic bald notothen, Trematomus borchgrevinki.</title>
        <authorList>
            <person name="Rayamajhi N."/>
            <person name="Rivera-Colon A.G."/>
            <person name="Minhas B.F."/>
            <person name="Cheng C.C."/>
            <person name="Catchen J.M."/>
        </authorList>
    </citation>
    <scope>NUCLEOTIDE SEQUENCE [LARGE SCALE GENOMIC DNA]</scope>
    <source>
        <strain evidence="5">AGRC-2024</strain>
    </source>
</reference>
<dbReference type="InterPro" id="IPR013106">
    <property type="entry name" value="Ig_V-set"/>
</dbReference>
<feature type="domain" description="Ig-like" evidence="4">
    <location>
        <begin position="42"/>
        <end position="143"/>
    </location>
</feature>
<dbReference type="InterPro" id="IPR007110">
    <property type="entry name" value="Ig-like_dom"/>
</dbReference>
<comment type="caution">
    <text evidence="5">The sequence shown here is derived from an EMBL/GenBank/DDBJ whole genome shotgun (WGS) entry which is preliminary data.</text>
</comment>
<dbReference type="Pfam" id="PF07686">
    <property type="entry name" value="V-set"/>
    <property type="match status" value="1"/>
</dbReference>
<dbReference type="SUPFAM" id="SSF48726">
    <property type="entry name" value="Immunoglobulin"/>
    <property type="match status" value="1"/>
</dbReference>
<dbReference type="InterPro" id="IPR013783">
    <property type="entry name" value="Ig-like_fold"/>
</dbReference>
<dbReference type="PANTHER" id="PTHR23268">
    <property type="entry name" value="T-CELL RECEPTOR BETA CHAIN"/>
    <property type="match status" value="1"/>
</dbReference>
<reference evidence="5 6" key="1">
    <citation type="journal article" date="2022" name="G3 (Bethesda)">
        <title>Evaluating Illumina-, Nanopore-, and PacBio-based genome assembly strategies with the bald notothen, Trematomus borchgrevinki.</title>
        <authorList>
            <person name="Rayamajhi N."/>
            <person name="Cheng C.C."/>
            <person name="Catchen J.M."/>
        </authorList>
    </citation>
    <scope>NUCLEOTIDE SEQUENCE [LARGE SCALE GENOMIC DNA]</scope>
    <source>
        <strain evidence="5">AGRC-2024</strain>
    </source>
</reference>
<dbReference type="EMBL" id="JBIYXZ010002082">
    <property type="protein sequence ID" value="KAL3049626.1"/>
    <property type="molecule type" value="Genomic_DNA"/>
</dbReference>
<dbReference type="InterPro" id="IPR036179">
    <property type="entry name" value="Ig-like_dom_sf"/>
</dbReference>
<keyword evidence="6" id="KW-1185">Reference proteome</keyword>
<dbReference type="AlphaFoldDB" id="A0ABD2G6J4"/>
<protein>
    <recommendedName>
        <fullName evidence="4">Ig-like domain-containing protein</fullName>
    </recommendedName>
</protein>
<evidence type="ECO:0000313" key="5">
    <source>
        <dbReference type="EMBL" id="KAL3049626.1"/>
    </source>
</evidence>
<evidence type="ECO:0000313" key="6">
    <source>
        <dbReference type="Proteomes" id="UP001619887"/>
    </source>
</evidence>
<evidence type="ECO:0000256" key="2">
    <source>
        <dbReference type="ARBA" id="ARBA00022859"/>
    </source>
</evidence>
<sequence>MSLYDEDDDDERAQSLPSSSSHQCLTMSPHVHTFWLLFIWFPCQASAATFKQSPAQIVEESTEVQIKCSHDDSSLAIMLWYQQRKDSLSMTLIGYGYATGQTYEGQFEKEFELTREDTLSGALIIRSANLSHSAVYFCAASTQ</sequence>
<proteinExistence type="predicted"/>
<accession>A0ABD2G6J4</accession>
<organism evidence="5 6">
    <name type="scientific">Pagothenia borchgrevinki</name>
    <name type="common">Bald rockcod</name>
    <name type="synonym">Trematomus borchgrevinki</name>
    <dbReference type="NCBI Taxonomy" id="8213"/>
    <lineage>
        <taxon>Eukaryota</taxon>
        <taxon>Metazoa</taxon>
        <taxon>Chordata</taxon>
        <taxon>Craniata</taxon>
        <taxon>Vertebrata</taxon>
        <taxon>Euteleostomi</taxon>
        <taxon>Actinopterygii</taxon>
        <taxon>Neopterygii</taxon>
        <taxon>Teleostei</taxon>
        <taxon>Neoteleostei</taxon>
        <taxon>Acanthomorphata</taxon>
        <taxon>Eupercaria</taxon>
        <taxon>Perciformes</taxon>
        <taxon>Notothenioidei</taxon>
        <taxon>Nototheniidae</taxon>
        <taxon>Pagothenia</taxon>
    </lineage>
</organism>
<dbReference type="Proteomes" id="UP001619887">
    <property type="component" value="Unassembled WGS sequence"/>
</dbReference>
<evidence type="ECO:0000259" key="4">
    <source>
        <dbReference type="PROSITE" id="PS50835"/>
    </source>
</evidence>
<name>A0ABD2G6J4_PAGBO</name>
<keyword evidence="2" id="KW-0391">Immunity</keyword>
<keyword evidence="1" id="KW-0732">Signal</keyword>
<feature type="region of interest" description="Disordered" evidence="3">
    <location>
        <begin position="1"/>
        <end position="22"/>
    </location>
</feature>
<dbReference type="Gene3D" id="2.60.40.10">
    <property type="entry name" value="Immunoglobulins"/>
    <property type="match status" value="1"/>
</dbReference>
<gene>
    <name evidence="5" type="ORF">OYC64_008977</name>
</gene>
<dbReference type="InterPro" id="IPR050413">
    <property type="entry name" value="TCR_beta_variable"/>
</dbReference>
<feature type="compositionally biased region" description="Acidic residues" evidence="3">
    <location>
        <begin position="1"/>
        <end position="11"/>
    </location>
</feature>
<evidence type="ECO:0000256" key="3">
    <source>
        <dbReference type="SAM" id="MobiDB-lite"/>
    </source>
</evidence>